<dbReference type="PANTHER" id="PTHR40202:SF1">
    <property type="entry name" value="HD DOMAIN-CONTAINING PROTEIN"/>
    <property type="match status" value="1"/>
</dbReference>
<dbReference type="CDD" id="cd00077">
    <property type="entry name" value="HDc"/>
    <property type="match status" value="1"/>
</dbReference>
<proteinExistence type="predicted"/>
<evidence type="ECO:0000313" key="2">
    <source>
        <dbReference type="EMBL" id="TXL79641.1"/>
    </source>
</evidence>
<dbReference type="Proteomes" id="UP000321638">
    <property type="component" value="Unassembled WGS sequence"/>
</dbReference>
<evidence type="ECO:0000259" key="1">
    <source>
        <dbReference type="Pfam" id="PF01966"/>
    </source>
</evidence>
<dbReference type="SUPFAM" id="SSF109604">
    <property type="entry name" value="HD-domain/PDEase-like"/>
    <property type="match status" value="1"/>
</dbReference>
<reference evidence="2 3" key="1">
    <citation type="submission" date="2019-06" db="EMBL/GenBank/DDBJ databases">
        <title>New taxonomy in bacterial strain CC-CFT640, isolated from vineyard.</title>
        <authorList>
            <person name="Lin S.-Y."/>
            <person name="Tsai C.-F."/>
            <person name="Young C.-C."/>
        </authorList>
    </citation>
    <scope>NUCLEOTIDE SEQUENCE [LARGE SCALE GENOMIC DNA]</scope>
    <source>
        <strain evidence="2 3">CC-CFT640</strain>
    </source>
</reference>
<sequence>MTTIDDLFSLLALAGARQYGGEQVSQLAHALQTATLAVEAGEPAPVIVASLFHDIGHLLGEGDRGLASQGIDARHEDSGAEALRPLFGDAVAEPVRLHVPAKRWLCFAEGGYWDSLSRGSQVSLAVQGGPFDAAQAAAFMAQPHAEAAVRVRRYDDLAKVRGRGTPGLAEFRSWTTMLREDA</sequence>
<dbReference type="Gene3D" id="1.10.3210.10">
    <property type="entry name" value="Hypothetical protein af1432"/>
    <property type="match status" value="1"/>
</dbReference>
<dbReference type="Pfam" id="PF01966">
    <property type="entry name" value="HD"/>
    <property type="match status" value="1"/>
</dbReference>
<dbReference type="OrthoDB" id="823268at2"/>
<keyword evidence="3" id="KW-1185">Reference proteome</keyword>
<evidence type="ECO:0000313" key="3">
    <source>
        <dbReference type="Proteomes" id="UP000321638"/>
    </source>
</evidence>
<name>A0A5C8PTE6_9HYPH</name>
<dbReference type="PANTHER" id="PTHR40202">
    <property type="match status" value="1"/>
</dbReference>
<dbReference type="InterPro" id="IPR003607">
    <property type="entry name" value="HD/PDEase_dom"/>
</dbReference>
<feature type="domain" description="HD" evidence="1">
    <location>
        <begin position="28"/>
        <end position="98"/>
    </location>
</feature>
<comment type="caution">
    <text evidence="2">The sequence shown here is derived from an EMBL/GenBank/DDBJ whole genome shotgun (WGS) entry which is preliminary data.</text>
</comment>
<accession>A0A5C8PTE6</accession>
<dbReference type="AlphaFoldDB" id="A0A5C8PTE6"/>
<protein>
    <submittedName>
        <fullName evidence="2">HD domain-containing protein</fullName>
    </submittedName>
</protein>
<dbReference type="InterPro" id="IPR052567">
    <property type="entry name" value="OP_Dioxygenase"/>
</dbReference>
<organism evidence="2 3">
    <name type="scientific">Vineibacter terrae</name>
    <dbReference type="NCBI Taxonomy" id="2586908"/>
    <lineage>
        <taxon>Bacteria</taxon>
        <taxon>Pseudomonadati</taxon>
        <taxon>Pseudomonadota</taxon>
        <taxon>Alphaproteobacteria</taxon>
        <taxon>Hyphomicrobiales</taxon>
        <taxon>Vineibacter</taxon>
    </lineage>
</organism>
<dbReference type="EMBL" id="VDUZ01000005">
    <property type="protein sequence ID" value="TXL79641.1"/>
    <property type="molecule type" value="Genomic_DNA"/>
</dbReference>
<dbReference type="InterPro" id="IPR006674">
    <property type="entry name" value="HD_domain"/>
</dbReference>
<gene>
    <name evidence="2" type="ORF">FHP25_06275</name>
</gene>